<evidence type="ECO:0000313" key="5">
    <source>
        <dbReference type="Proteomes" id="UP001595973"/>
    </source>
</evidence>
<feature type="domain" description="SCP" evidence="3">
    <location>
        <begin position="27"/>
        <end position="129"/>
    </location>
</feature>
<accession>A0ABV9KBD7</accession>
<evidence type="ECO:0000313" key="4">
    <source>
        <dbReference type="EMBL" id="MFC4667263.1"/>
    </source>
</evidence>
<dbReference type="SUPFAM" id="SSF55797">
    <property type="entry name" value="PR-1-like"/>
    <property type="match status" value="1"/>
</dbReference>
<name>A0ABV9KBD7_9RHOB</name>
<dbReference type="RefSeq" id="WP_380715295.1">
    <property type="nucleotide sequence ID" value="NZ_JBHSGI010000002.1"/>
</dbReference>
<dbReference type="PANTHER" id="PTHR31157:SF1">
    <property type="entry name" value="SCP DOMAIN-CONTAINING PROTEIN"/>
    <property type="match status" value="1"/>
</dbReference>
<keyword evidence="2" id="KW-0732">Signal</keyword>
<feature type="signal peptide" evidence="2">
    <location>
        <begin position="1"/>
        <end position="19"/>
    </location>
</feature>
<dbReference type="InterPro" id="IPR035940">
    <property type="entry name" value="CAP_sf"/>
</dbReference>
<sequence length="143" mass="15182">MRALSVALAVLFAAGMAGADEVSGAREALNAFRAQADLAPLEHSARLQQAAERHARDLSRGTALSHRGSDGSTVGARVERTGYRYCTVAENLGRGQRSLEEIMQGWSASPGHRNNMLLPGLRDFGLARKAGDIWVLVLAAPGC</sequence>
<dbReference type="EMBL" id="JBHSGI010000002">
    <property type="protein sequence ID" value="MFC4667263.1"/>
    <property type="molecule type" value="Genomic_DNA"/>
</dbReference>
<comment type="caution">
    <text evidence="4">The sequence shown here is derived from an EMBL/GenBank/DDBJ whole genome shotgun (WGS) entry which is preliminary data.</text>
</comment>
<keyword evidence="5" id="KW-1185">Reference proteome</keyword>
<protein>
    <submittedName>
        <fullName evidence="4">CAP domain-containing protein</fullName>
    </submittedName>
</protein>
<dbReference type="PANTHER" id="PTHR31157">
    <property type="entry name" value="SCP DOMAIN-CONTAINING PROTEIN"/>
    <property type="match status" value="1"/>
</dbReference>
<reference evidence="5" key="1">
    <citation type="journal article" date="2019" name="Int. J. Syst. Evol. Microbiol.">
        <title>The Global Catalogue of Microorganisms (GCM) 10K type strain sequencing project: providing services to taxonomists for standard genome sequencing and annotation.</title>
        <authorList>
            <consortium name="The Broad Institute Genomics Platform"/>
            <consortium name="The Broad Institute Genome Sequencing Center for Infectious Disease"/>
            <person name="Wu L."/>
            <person name="Ma J."/>
        </authorList>
    </citation>
    <scope>NUCLEOTIDE SEQUENCE [LARGE SCALE GENOMIC DNA]</scope>
    <source>
        <strain evidence="5">CGMCC 4.7283</strain>
    </source>
</reference>
<evidence type="ECO:0000259" key="3">
    <source>
        <dbReference type="Pfam" id="PF00188"/>
    </source>
</evidence>
<evidence type="ECO:0000256" key="1">
    <source>
        <dbReference type="SAM" id="MobiDB-lite"/>
    </source>
</evidence>
<dbReference type="Proteomes" id="UP001595973">
    <property type="component" value="Unassembled WGS sequence"/>
</dbReference>
<dbReference type="InterPro" id="IPR014044">
    <property type="entry name" value="CAP_dom"/>
</dbReference>
<gene>
    <name evidence="4" type="ORF">ACFO5X_01745</name>
</gene>
<dbReference type="Pfam" id="PF00188">
    <property type="entry name" value="CAP"/>
    <property type="match status" value="1"/>
</dbReference>
<feature type="chain" id="PRO_5045259525" evidence="2">
    <location>
        <begin position="20"/>
        <end position="143"/>
    </location>
</feature>
<feature type="region of interest" description="Disordered" evidence="1">
    <location>
        <begin position="49"/>
        <end position="73"/>
    </location>
</feature>
<dbReference type="CDD" id="cd05379">
    <property type="entry name" value="CAP_bacterial"/>
    <property type="match status" value="1"/>
</dbReference>
<dbReference type="Gene3D" id="3.40.33.10">
    <property type="entry name" value="CAP"/>
    <property type="match status" value="1"/>
</dbReference>
<evidence type="ECO:0000256" key="2">
    <source>
        <dbReference type="SAM" id="SignalP"/>
    </source>
</evidence>
<proteinExistence type="predicted"/>
<organism evidence="4 5">
    <name type="scientific">Seohaeicola nanhaiensis</name>
    <dbReference type="NCBI Taxonomy" id="1387282"/>
    <lineage>
        <taxon>Bacteria</taxon>
        <taxon>Pseudomonadati</taxon>
        <taxon>Pseudomonadota</taxon>
        <taxon>Alphaproteobacteria</taxon>
        <taxon>Rhodobacterales</taxon>
        <taxon>Roseobacteraceae</taxon>
        <taxon>Seohaeicola</taxon>
    </lineage>
</organism>